<comment type="caution">
    <text evidence="1">The sequence shown here is derived from an EMBL/GenBank/DDBJ whole genome shotgun (WGS) entry which is preliminary data.</text>
</comment>
<accession>A0ACB9ARP1</accession>
<sequence>MAYPQSCFLVIITLVFTFTSAEIRRTEIRSDSRSTIPLDEFGFTHFGRLHLNLSQISFSPPEPDLSRIGFFLCTPDSWILVIEQLQSQKIHCPLDSPAVKTVFTFNHLKRTTTYDTVFNVTDANQFTLVFANCAGGVSVNVISVMYNLNPQNNRRDYLSAGKTNLPSIYFFFFLIYASLSGLWIYTLHRRKSSAYRIHFFMLAVLLLKALNLLCETEDKSYIKKTGTPHGWDILFYIFSFLKGITLFTLIVLIGTGWSFLKPYLQDKEKKVLMIVIPLQVIANLAQMVIDETGPFGQDSNTWRQVFLLVDIICCCAVLFPIIWSIKKLREAAMTDGKAAVNLMKLTLFRQYYVVVICYIYFTRVAVYGLETITSYRYAWTSVLAAELATLAFYVFTGYSFRPKAHNPYFAIDDEEEEAAVEALKLEDEFEL</sequence>
<gene>
    <name evidence="1" type="ORF">L1987_71055</name>
</gene>
<dbReference type="Proteomes" id="UP001056120">
    <property type="component" value="Linkage Group LG24"/>
</dbReference>
<proteinExistence type="predicted"/>
<name>A0ACB9ARP1_9ASTR</name>
<evidence type="ECO:0000313" key="2">
    <source>
        <dbReference type="Proteomes" id="UP001056120"/>
    </source>
</evidence>
<protein>
    <submittedName>
        <fullName evidence="1">Uncharacterized protein</fullName>
    </submittedName>
</protein>
<dbReference type="EMBL" id="CM042041">
    <property type="protein sequence ID" value="KAI3712498.1"/>
    <property type="molecule type" value="Genomic_DNA"/>
</dbReference>
<reference evidence="2" key="1">
    <citation type="journal article" date="2022" name="Mol. Ecol. Resour.">
        <title>The genomes of chicory, endive, great burdock and yacon provide insights into Asteraceae palaeo-polyploidization history and plant inulin production.</title>
        <authorList>
            <person name="Fan W."/>
            <person name="Wang S."/>
            <person name="Wang H."/>
            <person name="Wang A."/>
            <person name="Jiang F."/>
            <person name="Liu H."/>
            <person name="Zhao H."/>
            <person name="Xu D."/>
            <person name="Zhang Y."/>
        </authorList>
    </citation>
    <scope>NUCLEOTIDE SEQUENCE [LARGE SCALE GENOMIC DNA]</scope>
    <source>
        <strain evidence="2">cv. Yunnan</strain>
    </source>
</reference>
<evidence type="ECO:0000313" key="1">
    <source>
        <dbReference type="EMBL" id="KAI3712498.1"/>
    </source>
</evidence>
<reference evidence="1 2" key="2">
    <citation type="journal article" date="2022" name="Mol. Ecol. Resour.">
        <title>The genomes of chicory, endive, great burdock and yacon provide insights into Asteraceae paleo-polyploidization history and plant inulin production.</title>
        <authorList>
            <person name="Fan W."/>
            <person name="Wang S."/>
            <person name="Wang H."/>
            <person name="Wang A."/>
            <person name="Jiang F."/>
            <person name="Liu H."/>
            <person name="Zhao H."/>
            <person name="Xu D."/>
            <person name="Zhang Y."/>
        </authorList>
    </citation>
    <scope>NUCLEOTIDE SEQUENCE [LARGE SCALE GENOMIC DNA]</scope>
    <source>
        <strain evidence="2">cv. Yunnan</strain>
        <tissue evidence="1">Leaves</tissue>
    </source>
</reference>
<keyword evidence="2" id="KW-1185">Reference proteome</keyword>
<organism evidence="1 2">
    <name type="scientific">Smallanthus sonchifolius</name>
    <dbReference type="NCBI Taxonomy" id="185202"/>
    <lineage>
        <taxon>Eukaryota</taxon>
        <taxon>Viridiplantae</taxon>
        <taxon>Streptophyta</taxon>
        <taxon>Embryophyta</taxon>
        <taxon>Tracheophyta</taxon>
        <taxon>Spermatophyta</taxon>
        <taxon>Magnoliopsida</taxon>
        <taxon>eudicotyledons</taxon>
        <taxon>Gunneridae</taxon>
        <taxon>Pentapetalae</taxon>
        <taxon>asterids</taxon>
        <taxon>campanulids</taxon>
        <taxon>Asterales</taxon>
        <taxon>Asteraceae</taxon>
        <taxon>Asteroideae</taxon>
        <taxon>Heliantheae alliance</taxon>
        <taxon>Millerieae</taxon>
        <taxon>Smallanthus</taxon>
    </lineage>
</organism>